<dbReference type="InterPro" id="IPR001810">
    <property type="entry name" value="F-box_dom"/>
</dbReference>
<comment type="subcellular location">
    <subcellularLocation>
        <location evidence="1">Nucleus</location>
        <location evidence="1">Nucleolus</location>
    </subcellularLocation>
</comment>
<dbReference type="GO" id="GO:0006364">
    <property type="term" value="P:rRNA processing"/>
    <property type="evidence" value="ECO:0007669"/>
    <property type="project" value="InterPro"/>
</dbReference>
<dbReference type="AlphaFoldDB" id="A0A507AZ64"/>
<reference evidence="8 9" key="1">
    <citation type="submission" date="2019-06" db="EMBL/GenBank/DDBJ databases">
        <title>Draft genome sequence of the filamentous fungus Phialemoniopsis curvata isolated from diesel fuel.</title>
        <authorList>
            <person name="Varaljay V.A."/>
            <person name="Lyon W.J."/>
            <person name="Crouch A.L."/>
            <person name="Drake C.E."/>
            <person name="Hollomon J.M."/>
            <person name="Nadeau L.J."/>
            <person name="Nunn H.S."/>
            <person name="Stevenson B.S."/>
            <person name="Bojanowski C.L."/>
            <person name="Crookes-Goodson W.J."/>
        </authorList>
    </citation>
    <scope>NUCLEOTIDE SEQUENCE [LARGE SCALE GENOMIC DNA]</scope>
    <source>
        <strain evidence="8 9">D216</strain>
    </source>
</reference>
<name>A0A507AZ64_9PEZI</name>
<dbReference type="Proteomes" id="UP000319257">
    <property type="component" value="Unassembled WGS sequence"/>
</dbReference>
<dbReference type="GeneID" id="41976720"/>
<evidence type="ECO:0000259" key="6">
    <source>
        <dbReference type="PROSITE" id="PS50181"/>
    </source>
</evidence>
<evidence type="ECO:0000256" key="1">
    <source>
        <dbReference type="ARBA" id="ARBA00004604"/>
    </source>
</evidence>
<evidence type="ECO:0000313" key="8">
    <source>
        <dbReference type="EMBL" id="TPX09530.1"/>
    </source>
</evidence>
<dbReference type="RefSeq" id="XP_030991241.1">
    <property type="nucleotide sequence ID" value="XM_031144219.1"/>
</dbReference>
<dbReference type="GO" id="GO:0019843">
    <property type="term" value="F:rRNA binding"/>
    <property type="evidence" value="ECO:0007669"/>
    <property type="project" value="InterPro"/>
</dbReference>
<dbReference type="PROSITE" id="PS50833">
    <property type="entry name" value="BRIX"/>
    <property type="match status" value="1"/>
</dbReference>
<evidence type="ECO:0000256" key="4">
    <source>
        <dbReference type="ARBA" id="ARBA00023242"/>
    </source>
</evidence>
<dbReference type="GO" id="GO:0005730">
    <property type="term" value="C:nucleolus"/>
    <property type="evidence" value="ECO:0007669"/>
    <property type="project" value="UniProtKB-SubCell"/>
</dbReference>
<comment type="similarity">
    <text evidence="2">Belongs to the BRX1 family.</text>
</comment>
<dbReference type="InParanoid" id="A0A507AZ64"/>
<proteinExistence type="inferred from homology"/>
<keyword evidence="9" id="KW-1185">Reference proteome</keyword>
<feature type="domain" description="Brix" evidence="7">
    <location>
        <begin position="28"/>
        <end position="241"/>
    </location>
</feature>
<evidence type="ECO:0000256" key="2">
    <source>
        <dbReference type="ARBA" id="ARBA00006369"/>
    </source>
</evidence>
<dbReference type="PANTHER" id="PTHR13634">
    <property type="entry name" value="RIBOSOME BIOGENESIS PROTEIN BRIX"/>
    <property type="match status" value="1"/>
</dbReference>
<sequence length="739" mass="83878">MASVYKSLSKANGDKAEGSGAPVRKNRQRVLILSSRGVTYRHRHLLNDLASLLPHSRKDTKFDSKSKLWLLNENALLQNCNNIMFFEARKGKDLYMHLSSSPNGPTCKFHVQNLHTMDELNFVGNCLKGSRPILSFDAAFDKEPHLRVVKNLFTRIFGVPEGTRRSKPFIDHVMGFTVADNKIWVRNYQVSEAEPTEKDNGSEGELKSSHRAKSKETEINLVEIGPRFTLSIVVIQESSFGGPIIYSNKMFVSPNQVRADLRRAKAGRHNVRAEKQFERLSKKGELGLRTDVRQKRKSSGLDTACLSPTLGPLLRERERARGFIDAMPVKQTHHASTGSVATSQISLAGTSTKALEHVPAEVFVEIYKCLDLSSALNLAATGRRCAAIFKSHRPYIVLEAIKEDFGPVEELLQLVVLTPSDLRTPWGTWLNKPLRRHKRILCEGGTLPEGWPALQGRLLYEQIQLEDKHVEKLLSICKVVKGWERIYPQYRFHDVPMSKRSLTATENERLRRALYAWMRYAFYFHGDLPRPLPYIASGTDVRVNQLRCLSNRRLRELQDLWMTVQDIIELKLCPSIETIQVNTDFELTRTEASRIGWGDGQENQKVIATMSKLSPAELLFYVDNSHKYTKKRLIQEIRAKHPSFESDTETLGIALSCVYSERYDTIVAEYGAPHHVMSSLWFPSRPLGDCCGGILDMDEPELEATSAQLKEMDGLKLAWRAEDPTRDVREEVPTGLLDI</sequence>
<keyword evidence="4" id="KW-0539">Nucleus</keyword>
<dbReference type="STRING" id="1093900.A0A507AZ64"/>
<dbReference type="SMART" id="SM00879">
    <property type="entry name" value="Brix"/>
    <property type="match status" value="1"/>
</dbReference>
<accession>A0A507AZ64</accession>
<organism evidence="8 9">
    <name type="scientific">Thyridium curvatum</name>
    <dbReference type="NCBI Taxonomy" id="1093900"/>
    <lineage>
        <taxon>Eukaryota</taxon>
        <taxon>Fungi</taxon>
        <taxon>Dikarya</taxon>
        <taxon>Ascomycota</taxon>
        <taxon>Pezizomycotina</taxon>
        <taxon>Sordariomycetes</taxon>
        <taxon>Sordariomycetidae</taxon>
        <taxon>Thyridiales</taxon>
        <taxon>Thyridiaceae</taxon>
        <taxon>Thyridium</taxon>
    </lineage>
</organism>
<feature type="region of interest" description="Disordered" evidence="5">
    <location>
        <begin position="1"/>
        <end position="22"/>
    </location>
</feature>
<dbReference type="GO" id="GO:0000027">
    <property type="term" value="P:ribosomal large subunit assembly"/>
    <property type="evidence" value="ECO:0007669"/>
    <property type="project" value="TreeGrafter"/>
</dbReference>
<comment type="caution">
    <text evidence="8">The sequence shown here is derived from an EMBL/GenBank/DDBJ whole genome shotgun (WGS) entry which is preliminary data.</text>
</comment>
<dbReference type="InterPro" id="IPR007109">
    <property type="entry name" value="Brix"/>
</dbReference>
<dbReference type="InterPro" id="IPR026532">
    <property type="entry name" value="BRX1"/>
</dbReference>
<protein>
    <recommendedName>
        <fullName evidence="10">Brix domain-containing protein</fullName>
    </recommendedName>
</protein>
<dbReference type="OrthoDB" id="1638493at2759"/>
<dbReference type="PROSITE" id="PS50181">
    <property type="entry name" value="FBOX"/>
    <property type="match status" value="1"/>
</dbReference>
<dbReference type="Pfam" id="PF04427">
    <property type="entry name" value="Brix"/>
    <property type="match status" value="1"/>
</dbReference>
<evidence type="ECO:0000256" key="5">
    <source>
        <dbReference type="SAM" id="MobiDB-lite"/>
    </source>
</evidence>
<dbReference type="PANTHER" id="PTHR13634:SF0">
    <property type="entry name" value="RIBOSOME BIOGENESIS PROTEIN BRX1 HOMOLOG"/>
    <property type="match status" value="1"/>
</dbReference>
<dbReference type="EMBL" id="SKBQ01000066">
    <property type="protein sequence ID" value="TPX09530.1"/>
    <property type="molecule type" value="Genomic_DNA"/>
</dbReference>
<evidence type="ECO:0000259" key="7">
    <source>
        <dbReference type="PROSITE" id="PS50833"/>
    </source>
</evidence>
<feature type="domain" description="F-box" evidence="6">
    <location>
        <begin position="352"/>
        <end position="398"/>
    </location>
</feature>
<gene>
    <name evidence="8" type="ORF">E0L32_009273</name>
</gene>
<evidence type="ECO:0000313" key="9">
    <source>
        <dbReference type="Proteomes" id="UP000319257"/>
    </source>
</evidence>
<dbReference type="SUPFAM" id="SSF52954">
    <property type="entry name" value="Class II aaRS ABD-related"/>
    <property type="match status" value="1"/>
</dbReference>
<keyword evidence="3" id="KW-0690">Ribosome biogenesis</keyword>
<evidence type="ECO:0000256" key="3">
    <source>
        <dbReference type="ARBA" id="ARBA00022517"/>
    </source>
</evidence>
<evidence type="ECO:0008006" key="10">
    <source>
        <dbReference type="Google" id="ProtNLM"/>
    </source>
</evidence>